<feature type="site" description="Cleavage; by autolysis" evidence="9">
    <location>
        <begin position="194"/>
        <end position="195"/>
    </location>
</feature>
<comment type="pathway">
    <text evidence="9">Amino-acid biosynthesis; L-arginine biosynthesis; N(2)-acetyl-L-ornithine from L-glutamate: step 1/4.</text>
</comment>
<dbReference type="GO" id="GO:0004042">
    <property type="term" value="F:L-glutamate N-acetyltransferase activity"/>
    <property type="evidence" value="ECO:0007669"/>
    <property type="project" value="UniProtKB-UniRule"/>
</dbReference>
<dbReference type="InterPro" id="IPR002813">
    <property type="entry name" value="Arg_biosynth_ArgJ"/>
</dbReference>
<dbReference type="HAMAP" id="MF_01106">
    <property type="entry name" value="ArgJ"/>
    <property type="match status" value="1"/>
</dbReference>
<comment type="pathway">
    <text evidence="9">Amino-acid biosynthesis; L-arginine biosynthesis; L-ornithine and N-acetyl-L-glutamate from L-glutamate and N(2)-acetyl-L-ornithine (cyclic): step 1/1.</text>
</comment>
<protein>
    <recommendedName>
        <fullName evidence="9">Arginine biosynthesis bifunctional protein ArgJ</fullName>
    </recommendedName>
    <domain>
        <recommendedName>
            <fullName evidence="9">Glutamate N-acetyltransferase</fullName>
            <ecNumber evidence="9">2.3.1.35</ecNumber>
        </recommendedName>
        <alternativeName>
            <fullName evidence="9">Ornithine acetyltransferase</fullName>
            <shortName evidence="9">OATase</shortName>
        </alternativeName>
        <alternativeName>
            <fullName evidence="9">Ornithine transacetylase</fullName>
        </alternativeName>
    </domain>
    <domain>
        <recommendedName>
            <fullName evidence="9">Amino-acid acetyltransferase</fullName>
            <ecNumber evidence="9">2.3.1.1</ecNumber>
        </recommendedName>
        <alternativeName>
            <fullName evidence="9">N-acetylglutamate synthase</fullName>
            <shortName evidence="9">AGSase</shortName>
        </alternativeName>
    </domain>
    <component>
        <recommendedName>
            <fullName evidence="9">Arginine biosynthesis bifunctional protein ArgJ alpha chain</fullName>
        </recommendedName>
    </component>
    <component>
        <recommendedName>
            <fullName evidence="9">Arginine biosynthesis bifunctional protein ArgJ beta chain</fullName>
        </recommendedName>
    </component>
</protein>
<keyword evidence="9" id="KW-0511">Multifunctional enzyme</keyword>
<dbReference type="PATRIC" id="fig|1604020.3.peg.1139"/>
<dbReference type="PANTHER" id="PTHR23100">
    <property type="entry name" value="ARGININE BIOSYNTHESIS BIFUNCTIONAL PROTEIN ARGJ"/>
    <property type="match status" value="1"/>
</dbReference>
<feature type="binding site" evidence="9">
    <location>
        <position position="406"/>
    </location>
    <ligand>
        <name>substrate</name>
    </ligand>
</feature>
<name>A0A0G2HLG8_9SYNE</name>
<sequence length="411" mass="42283">MENSWFPLGGGVTAPAGFQASGVAVGLKPSGGRDLAVVVAPPGASCAGVFTRNQVRAACVDLCAERLQRTGGQARAVVVNAGQANACTGDLARAQSERITAELARRLDLPPEQVQICSTGVIGQPLPVDLLLGGQAALTAELAATEEAAAAAAEAILTTDLVSKQHAVEARLGNRMVRLGGMAKGSGMIHPDMATMLAFITCDAGVDPQWWQRMLQAAVACSFNAVTVDGDTSTNDTVLAFAAGAPLPTEHLPQLALGLERLCCDLAKAIARDGEGATCLLEVTVSGTATAAEAMAMARTICSSSLVKTAIHGRDPNWGRIVAAAGRSGAHLDPNALALWIGPHQLLKDGSPLAVDPAAVRNYLQERAAGAYLQDDCVEIHLVVGAGPASGSAWGCDLSPEYIRINAHYTT</sequence>
<evidence type="ECO:0000256" key="9">
    <source>
        <dbReference type="HAMAP-Rule" id="MF_01106"/>
    </source>
</evidence>
<evidence type="ECO:0000256" key="6">
    <source>
        <dbReference type="ARBA" id="ARBA00022813"/>
    </source>
</evidence>
<comment type="subcellular location">
    <subcellularLocation>
        <location evidence="9">Cytoplasm</location>
    </subcellularLocation>
</comment>
<dbReference type="EC" id="2.3.1.35" evidence="9"/>
<evidence type="ECO:0000313" key="11">
    <source>
        <dbReference type="Proteomes" id="UP000035067"/>
    </source>
</evidence>
<dbReference type="AlphaFoldDB" id="A0A0G2HLG8"/>
<evidence type="ECO:0000256" key="3">
    <source>
        <dbReference type="ARBA" id="ARBA00022571"/>
    </source>
</evidence>
<gene>
    <name evidence="9" type="primary">argJ</name>
    <name evidence="10" type="ORF">TE42_06775</name>
</gene>
<dbReference type="Gene3D" id="3.60.70.12">
    <property type="entry name" value="L-amino peptidase D-ALA esterase/amidase"/>
    <property type="match status" value="1"/>
</dbReference>
<reference evidence="10 11" key="1">
    <citation type="submission" date="2015-01" db="EMBL/GenBank/DDBJ databases">
        <title>Lifestyle Evolution in Cyanobacterial Symbionts of Sponges.</title>
        <authorList>
            <person name="Burgsdorf I."/>
            <person name="Slaby B.M."/>
            <person name="Handley K.M."/>
            <person name="Haber M."/>
            <person name="Blom J."/>
            <person name="Marshall C.W."/>
            <person name="Gilbert J.A."/>
            <person name="Hentschel U."/>
            <person name="Steindler L."/>
        </authorList>
    </citation>
    <scope>NUCLEOTIDE SEQUENCE [LARGE SCALE GENOMIC DNA]</scope>
    <source>
        <strain evidence="10">SP3</strain>
    </source>
</reference>
<dbReference type="UniPathway" id="UPA00068">
    <property type="reaction ID" value="UER00106"/>
</dbReference>
<organism evidence="10 11">
    <name type="scientific">Candidatus Synechococcus spongiarum SP3</name>
    <dbReference type="NCBI Taxonomy" id="1604020"/>
    <lineage>
        <taxon>Bacteria</taxon>
        <taxon>Bacillati</taxon>
        <taxon>Cyanobacteriota</taxon>
        <taxon>Cyanophyceae</taxon>
        <taxon>Synechococcales</taxon>
        <taxon>Synechococcaceae</taxon>
        <taxon>Synechococcus</taxon>
    </lineage>
</organism>
<keyword evidence="5 9" id="KW-0808">Transferase</keyword>
<keyword evidence="6 9" id="KW-0068">Autocatalytic cleavage</keyword>
<dbReference type="FunFam" id="3.60.70.12:FF:000001">
    <property type="entry name" value="Arginine biosynthesis bifunctional protein ArgJ, chloroplastic"/>
    <property type="match status" value="1"/>
</dbReference>
<dbReference type="GO" id="GO:0006592">
    <property type="term" value="P:ornithine biosynthetic process"/>
    <property type="evidence" value="ECO:0007669"/>
    <property type="project" value="TreeGrafter"/>
</dbReference>
<feature type="binding site" evidence="9">
    <location>
        <position position="411"/>
    </location>
    <ligand>
        <name>substrate</name>
    </ligand>
</feature>
<dbReference type="GO" id="GO:0005737">
    <property type="term" value="C:cytoplasm"/>
    <property type="evidence" value="ECO:0007669"/>
    <property type="project" value="UniProtKB-SubCell"/>
</dbReference>
<dbReference type="NCBIfam" id="TIGR00120">
    <property type="entry name" value="ArgJ"/>
    <property type="match status" value="1"/>
</dbReference>
<dbReference type="CDD" id="cd02152">
    <property type="entry name" value="OAT"/>
    <property type="match status" value="1"/>
</dbReference>
<comment type="function">
    <text evidence="9">Catalyzes two activities which are involved in the cyclic version of arginine biosynthesis: the synthesis of N-acetylglutamate from glutamate and acetyl-CoA as the acetyl donor, and of ornithine by transacetylation between N(2)-acetylornithine and glutamate.</text>
</comment>
<evidence type="ECO:0000256" key="7">
    <source>
        <dbReference type="ARBA" id="ARBA00023315"/>
    </source>
</evidence>
<feature type="chain" id="PRO_5023406061" description="Arginine biosynthesis bifunctional protein ArgJ beta chain" evidence="9">
    <location>
        <begin position="195"/>
        <end position="411"/>
    </location>
</feature>
<comment type="catalytic activity">
    <reaction evidence="8 9">
        <text>N(2)-acetyl-L-ornithine + L-glutamate = N-acetyl-L-glutamate + L-ornithine</text>
        <dbReference type="Rhea" id="RHEA:15349"/>
        <dbReference type="ChEBI" id="CHEBI:29985"/>
        <dbReference type="ChEBI" id="CHEBI:44337"/>
        <dbReference type="ChEBI" id="CHEBI:46911"/>
        <dbReference type="ChEBI" id="CHEBI:57805"/>
        <dbReference type="EC" id="2.3.1.35"/>
    </reaction>
</comment>
<dbReference type="GO" id="GO:0004358">
    <property type="term" value="F:L-glutamate N-acetyltransferase activity, acting on acetyl-L-ornithine as donor"/>
    <property type="evidence" value="ECO:0007669"/>
    <property type="project" value="UniProtKB-UniRule"/>
</dbReference>
<accession>A0A0G2HLG8</accession>
<dbReference type="EMBL" id="JXQG01000038">
    <property type="protein sequence ID" value="KKZ11840.1"/>
    <property type="molecule type" value="Genomic_DNA"/>
</dbReference>
<dbReference type="FunFam" id="3.10.20.340:FF:000001">
    <property type="entry name" value="Arginine biosynthesis bifunctional protein ArgJ, chloroplastic"/>
    <property type="match status" value="1"/>
</dbReference>
<comment type="catalytic activity">
    <reaction evidence="9">
        <text>L-glutamate + acetyl-CoA = N-acetyl-L-glutamate + CoA + H(+)</text>
        <dbReference type="Rhea" id="RHEA:24292"/>
        <dbReference type="ChEBI" id="CHEBI:15378"/>
        <dbReference type="ChEBI" id="CHEBI:29985"/>
        <dbReference type="ChEBI" id="CHEBI:44337"/>
        <dbReference type="ChEBI" id="CHEBI:57287"/>
        <dbReference type="ChEBI" id="CHEBI:57288"/>
        <dbReference type="EC" id="2.3.1.1"/>
    </reaction>
</comment>
<keyword evidence="7 9" id="KW-0012">Acyltransferase</keyword>
<dbReference type="Pfam" id="PF01960">
    <property type="entry name" value="ArgJ"/>
    <property type="match status" value="1"/>
</dbReference>
<feature type="binding site" evidence="9">
    <location>
        <position position="158"/>
    </location>
    <ligand>
        <name>substrate</name>
    </ligand>
</feature>
<feature type="site" description="Involved in the stabilization of negative charge on the oxyanion by the formation of the oxyanion hole" evidence="9">
    <location>
        <position position="120"/>
    </location>
</feature>
<feature type="chain" id="PRO_5023406060" description="Arginine biosynthesis bifunctional protein ArgJ alpha chain" evidence="9">
    <location>
        <begin position="1"/>
        <end position="194"/>
    </location>
</feature>
<dbReference type="PANTHER" id="PTHR23100:SF0">
    <property type="entry name" value="ARGININE BIOSYNTHESIS BIFUNCTIONAL PROTEIN ARGJ, MITOCHONDRIAL"/>
    <property type="match status" value="1"/>
</dbReference>
<keyword evidence="3 9" id="KW-0055">Arginine biosynthesis</keyword>
<feature type="binding site" evidence="9">
    <location>
        <position position="195"/>
    </location>
    <ligand>
        <name>substrate</name>
    </ligand>
</feature>
<evidence type="ECO:0000256" key="8">
    <source>
        <dbReference type="ARBA" id="ARBA00049439"/>
    </source>
</evidence>
<evidence type="ECO:0000256" key="2">
    <source>
        <dbReference type="ARBA" id="ARBA00011475"/>
    </source>
</evidence>
<feature type="site" description="Involved in the stabilization of negative charge on the oxyanion by the formation of the oxyanion hole" evidence="9">
    <location>
        <position position="119"/>
    </location>
</feature>
<evidence type="ECO:0000256" key="1">
    <source>
        <dbReference type="ARBA" id="ARBA00006774"/>
    </source>
</evidence>
<feature type="active site" description="Nucleophile" evidence="9">
    <location>
        <position position="195"/>
    </location>
</feature>
<evidence type="ECO:0000256" key="5">
    <source>
        <dbReference type="ARBA" id="ARBA00022679"/>
    </source>
</evidence>
<dbReference type="InterPro" id="IPR042195">
    <property type="entry name" value="ArgJ_beta_C"/>
</dbReference>
<proteinExistence type="inferred from homology"/>
<feature type="binding site" evidence="9">
    <location>
        <position position="275"/>
    </location>
    <ligand>
        <name>substrate</name>
    </ligand>
</feature>
<dbReference type="NCBIfam" id="NF003802">
    <property type="entry name" value="PRK05388.1"/>
    <property type="match status" value="1"/>
</dbReference>
<feature type="binding site" evidence="9">
    <location>
        <position position="184"/>
    </location>
    <ligand>
        <name>substrate</name>
    </ligand>
</feature>
<evidence type="ECO:0000256" key="4">
    <source>
        <dbReference type="ARBA" id="ARBA00022605"/>
    </source>
</evidence>
<dbReference type="EC" id="2.3.1.1" evidence="9"/>
<comment type="subunit">
    <text evidence="2 9">Heterotetramer of two alpha and two beta chains.</text>
</comment>
<dbReference type="Gene3D" id="3.10.20.340">
    <property type="entry name" value="ArgJ beta chain, C-terminal domain"/>
    <property type="match status" value="1"/>
</dbReference>
<dbReference type="Proteomes" id="UP000035067">
    <property type="component" value="Unassembled WGS sequence"/>
</dbReference>
<keyword evidence="9" id="KW-0963">Cytoplasm</keyword>
<evidence type="ECO:0000313" key="10">
    <source>
        <dbReference type="EMBL" id="KKZ11840.1"/>
    </source>
</evidence>
<dbReference type="GO" id="GO:0006526">
    <property type="term" value="P:L-arginine biosynthetic process"/>
    <property type="evidence" value="ECO:0007669"/>
    <property type="project" value="UniProtKB-UniRule"/>
</dbReference>
<comment type="caution">
    <text evidence="10">The sequence shown here is derived from an EMBL/GenBank/DDBJ whole genome shotgun (WGS) entry which is preliminary data.</text>
</comment>
<dbReference type="InterPro" id="IPR016117">
    <property type="entry name" value="ArgJ-like_dom_sf"/>
</dbReference>
<comment type="similarity">
    <text evidence="1 9">Belongs to the ArgJ family.</text>
</comment>
<dbReference type="SUPFAM" id="SSF56266">
    <property type="entry name" value="DmpA/ArgJ-like"/>
    <property type="match status" value="1"/>
</dbReference>
<keyword evidence="4 9" id="KW-0028">Amino-acid biosynthesis</keyword>